<name>W6N1U7_CLOTY</name>
<proteinExistence type="predicted"/>
<gene>
    <name evidence="1" type="ORF">CTDIVETGP_0086</name>
</gene>
<comment type="caution">
    <text evidence="1">The sequence shown here is derived from an EMBL/GenBank/DDBJ whole genome shotgun (WGS) entry which is preliminary data.</text>
</comment>
<protein>
    <submittedName>
        <fullName evidence="1">Uncharacterized protein</fullName>
    </submittedName>
</protein>
<keyword evidence="2" id="KW-1185">Reference proteome</keyword>
<dbReference type="AlphaFoldDB" id="W6N1U7"/>
<dbReference type="Proteomes" id="UP000019482">
    <property type="component" value="Unassembled WGS sequence"/>
</dbReference>
<dbReference type="GeneID" id="29419149"/>
<dbReference type="EMBL" id="CBXI010000003">
    <property type="protein sequence ID" value="CDL90016.1"/>
    <property type="molecule type" value="Genomic_DNA"/>
</dbReference>
<reference evidence="1 2" key="1">
    <citation type="journal article" date="2015" name="Genome Announc.">
        <title>Draft Genome Sequence of Clostridium tyrobutyricum Strain DIVETGP, Isolated from Cow's Milk for Grana Padano Production.</title>
        <authorList>
            <person name="Soggiu A."/>
            <person name="Piras C."/>
            <person name="Gaiarsa S."/>
            <person name="Sassera D."/>
            <person name="Roncada P."/>
            <person name="Bendixen E."/>
            <person name="Brasca M."/>
            <person name="Bonizzi L."/>
        </authorList>
    </citation>
    <scope>NUCLEOTIDE SEQUENCE [LARGE SCALE GENOMIC DNA]</scope>
    <source>
        <strain evidence="1 2">DIVETGP</strain>
    </source>
</reference>
<sequence>MEDILIIDSKMGTGKTSYIINKIKASTTDRFIYVTPFKTECERMAENVPEKNFVEISKQKGLKLEALKKYLVEGRNIATTHSLFKRFDSEVLELLSANNYSLVIDEENTVIEQVKISPKDLQMLFDTEKIKVNSRNQVEWVDNEYTGKFKELKETCAMENVYFYNGSLLLWLFPVNIFKAMKSVTILTYRFSGSYERAYFDLNSVSYVYKSVRKIGGEFTLVDYIEKDNVEELKDLINIYEGDYNSIGKKSTALSFSQFEKWRKSSSQPQKILQKNLYNYFRNLHNVSSDRILWTCPVDSKDKLKGKGYTKGFLASNSKATNLYRERDTLAYCCNIFVQPQIKQFFRDYGIEINEEEFALASMLQWVWRSAIREGKSINIYIPSSRMRELLQEYLNGER</sequence>
<evidence type="ECO:0000313" key="2">
    <source>
        <dbReference type="Proteomes" id="UP000019482"/>
    </source>
</evidence>
<evidence type="ECO:0000313" key="1">
    <source>
        <dbReference type="EMBL" id="CDL90016.1"/>
    </source>
</evidence>
<dbReference type="RefSeq" id="WP_017895993.1">
    <property type="nucleotide sequence ID" value="NZ_CBXI010000003.1"/>
</dbReference>
<dbReference type="OrthoDB" id="1898893at2"/>
<accession>W6N1U7</accession>
<organism evidence="1 2">
    <name type="scientific">Clostridium tyrobutyricum DIVETGP</name>
    <dbReference type="NCBI Taxonomy" id="1408889"/>
    <lineage>
        <taxon>Bacteria</taxon>
        <taxon>Bacillati</taxon>
        <taxon>Bacillota</taxon>
        <taxon>Clostridia</taxon>
        <taxon>Eubacteriales</taxon>
        <taxon>Clostridiaceae</taxon>
        <taxon>Clostridium</taxon>
    </lineage>
</organism>